<evidence type="ECO:0000256" key="2">
    <source>
        <dbReference type="ARBA" id="ARBA00022598"/>
    </source>
</evidence>
<dbReference type="Pfam" id="PF00501">
    <property type="entry name" value="AMP-binding"/>
    <property type="match status" value="1"/>
</dbReference>
<dbReference type="InterPro" id="IPR042099">
    <property type="entry name" value="ANL_N_sf"/>
</dbReference>
<dbReference type="EMBL" id="SNXZ01000001">
    <property type="protein sequence ID" value="TDQ05631.1"/>
    <property type="molecule type" value="Genomic_DNA"/>
</dbReference>
<dbReference type="InterPro" id="IPR025110">
    <property type="entry name" value="AMP-bd_C"/>
</dbReference>
<dbReference type="Gene3D" id="3.40.50.12780">
    <property type="entry name" value="N-terminal domain of ligase-like"/>
    <property type="match status" value="1"/>
</dbReference>
<proteinExistence type="inferred from homology"/>
<evidence type="ECO:0000313" key="5">
    <source>
        <dbReference type="EMBL" id="TDQ05631.1"/>
    </source>
</evidence>
<evidence type="ECO:0000256" key="1">
    <source>
        <dbReference type="ARBA" id="ARBA00006432"/>
    </source>
</evidence>
<keyword evidence="2 5" id="KW-0436">Ligase</keyword>
<organism evidence="5 6">
    <name type="scientific">Labedaea rhizosphaerae</name>
    <dbReference type="NCBI Taxonomy" id="598644"/>
    <lineage>
        <taxon>Bacteria</taxon>
        <taxon>Bacillati</taxon>
        <taxon>Actinomycetota</taxon>
        <taxon>Actinomycetes</taxon>
        <taxon>Pseudonocardiales</taxon>
        <taxon>Pseudonocardiaceae</taxon>
        <taxon>Labedaea</taxon>
    </lineage>
</organism>
<feature type="domain" description="AMP-dependent synthetase/ligase" evidence="3">
    <location>
        <begin position="49"/>
        <end position="217"/>
    </location>
</feature>
<comment type="similarity">
    <text evidence="1">Belongs to the ATP-dependent AMP-binding enzyme family.</text>
</comment>
<dbReference type="PANTHER" id="PTHR43201:SF5">
    <property type="entry name" value="MEDIUM-CHAIN ACYL-COA LIGASE ACSF2, MITOCHONDRIAL"/>
    <property type="match status" value="1"/>
</dbReference>
<evidence type="ECO:0000259" key="3">
    <source>
        <dbReference type="Pfam" id="PF00501"/>
    </source>
</evidence>
<accession>A0A4R6SNX0</accession>
<dbReference type="Proteomes" id="UP000295444">
    <property type="component" value="Unassembled WGS sequence"/>
</dbReference>
<dbReference type="InterPro" id="IPR045851">
    <property type="entry name" value="AMP-bd_C_sf"/>
</dbReference>
<dbReference type="InterPro" id="IPR020845">
    <property type="entry name" value="AMP-binding_CS"/>
</dbReference>
<protein>
    <submittedName>
        <fullName evidence="5">O-succinylbenzoic acid--CoA ligase</fullName>
    </submittedName>
</protein>
<comment type="caution">
    <text evidence="5">The sequence shown here is derived from an EMBL/GenBank/DDBJ whole genome shotgun (WGS) entry which is preliminary data.</text>
</comment>
<dbReference type="NCBIfam" id="NF005877">
    <property type="entry name" value="PRK07824.1"/>
    <property type="match status" value="1"/>
</dbReference>
<dbReference type="Gene3D" id="3.30.300.30">
    <property type="match status" value="1"/>
</dbReference>
<dbReference type="Pfam" id="PF13193">
    <property type="entry name" value="AMP-binding_C"/>
    <property type="match status" value="1"/>
</dbReference>
<name>A0A4R6SNX0_LABRH</name>
<reference evidence="5 6" key="1">
    <citation type="submission" date="2019-03" db="EMBL/GenBank/DDBJ databases">
        <title>Genomic Encyclopedia of Type Strains, Phase IV (KMG-IV): sequencing the most valuable type-strain genomes for metagenomic binning, comparative biology and taxonomic classification.</title>
        <authorList>
            <person name="Goeker M."/>
        </authorList>
    </citation>
    <scope>NUCLEOTIDE SEQUENCE [LARGE SCALE GENOMIC DNA]</scope>
    <source>
        <strain evidence="5 6">DSM 45361</strain>
    </source>
</reference>
<dbReference type="AlphaFoldDB" id="A0A4R6SNX0"/>
<sequence>MHDGRVREVLLDGGTRAVHALAEALSEALAGGPAVLPVADGSVRAAMAPDKPVEPGTAVIVATSGSTGEPKGVLLSAGALRASADATHERLGGPGGWLLAMPAHHVAGIQVLVRTILAGRDPAVLDLTGGFRPSTFVAAAAPVLATPGPHYTALVPTQLSRLVRDEAGLAALRAFDGVLIGGAATPQRLVDQARAAGVRMWTTYGMSETAGGCVYDGVPLRGVRVRLGDGGVIELGGPTLSHGYRLRPELTAQAFAGQWFRTSDLGRLDGDHLTVLGRVDDVINTGGEKVPAAAVERVLCARPGVGEACVVGLPDPEWGERVVALVVPDGTPPATADLQAAVRAELGAAATPKEIRFAPAMPLRGPGKIDRTAVRATLAHGN</sequence>
<dbReference type="PANTHER" id="PTHR43201">
    <property type="entry name" value="ACYL-COA SYNTHETASE"/>
    <property type="match status" value="1"/>
</dbReference>
<dbReference type="SUPFAM" id="SSF56801">
    <property type="entry name" value="Acetyl-CoA synthetase-like"/>
    <property type="match status" value="1"/>
</dbReference>
<evidence type="ECO:0000313" key="6">
    <source>
        <dbReference type="Proteomes" id="UP000295444"/>
    </source>
</evidence>
<keyword evidence="6" id="KW-1185">Reference proteome</keyword>
<dbReference type="PROSITE" id="PS00455">
    <property type="entry name" value="AMP_BINDING"/>
    <property type="match status" value="1"/>
</dbReference>
<dbReference type="InterPro" id="IPR000873">
    <property type="entry name" value="AMP-dep_synth/lig_dom"/>
</dbReference>
<dbReference type="GO" id="GO:0031956">
    <property type="term" value="F:medium-chain fatty acid-CoA ligase activity"/>
    <property type="evidence" value="ECO:0007669"/>
    <property type="project" value="TreeGrafter"/>
</dbReference>
<evidence type="ECO:0000259" key="4">
    <source>
        <dbReference type="Pfam" id="PF13193"/>
    </source>
</evidence>
<dbReference type="GO" id="GO:0006631">
    <property type="term" value="P:fatty acid metabolic process"/>
    <property type="evidence" value="ECO:0007669"/>
    <property type="project" value="TreeGrafter"/>
</dbReference>
<gene>
    <name evidence="5" type="ORF">EV186_1011605</name>
</gene>
<feature type="domain" description="AMP-binding enzyme C-terminal" evidence="4">
    <location>
        <begin position="295"/>
        <end position="368"/>
    </location>
</feature>